<sequence length="505" mass="59510">MKQREPISTGSEWTFELIQKYDEEIARVASHYGLDTYPNQIEVITSEQMMDAYSSVGMPLNYNHWSFGKQFVSTEQQYKRGQMGLAYEIVINSDPCISYLMEENTMTMQALVIAHACYGHNSFFKGNYLFRTWTDASAIIDYLLFAKNYIAKCEERHGVDAVEQVLDSCHALMNYGVNRYLRPKPITPEEEKNRLEEREEYVQRHLNRLWNTIPKKEELQESKNPRFPKDPEENLLYFIEKNAPLLEPWQRELVRIVRKIAQYYYPQRQTQVMNEGWACFWHYTLLNHLHDEGLVTDGFIMEFLHSHTSVVFQPPFDAPYFNGINPYALGYGMMQDIRRICEYPTKEDRKWFPDIAGSDWNKTLQHAMRNYKDESFILQYLSPRMIRELKLFTITDNSTLSTMQITAIHDDTGYQKVREDLAASYNIGNREPNIQVYNVNVRGDRSLTLRHYMHNQQPLGEDTEEVLKHIHRLWGFEVHLESVAPEGNIVDEHHCPVRPQTEEVA</sequence>
<name>A0A7R6PPW4_9GAMM</name>
<dbReference type="InterPro" id="IPR007390">
    <property type="entry name" value="Spore_V_R"/>
</dbReference>
<dbReference type="InterPro" id="IPR057270">
    <property type="entry name" value="Ycgb-like"/>
</dbReference>
<dbReference type="InterPro" id="IPR056174">
    <property type="entry name" value="SpoVR_N"/>
</dbReference>
<dbReference type="AlphaFoldDB" id="A0A7R6PPW4"/>
<evidence type="ECO:0000313" key="4">
    <source>
        <dbReference type="Proteomes" id="UP000595663"/>
    </source>
</evidence>
<dbReference type="PANTHER" id="PTHR30029">
    <property type="entry name" value="STAGE V SPORULATION PROTEIN R"/>
    <property type="match status" value="1"/>
</dbReference>
<dbReference type="KEGG" id="ajp:AMJAP_2757"/>
<evidence type="ECO:0000259" key="1">
    <source>
        <dbReference type="Pfam" id="PF04293"/>
    </source>
</evidence>
<dbReference type="OrthoDB" id="9784270at2"/>
<reference evidence="3 4" key="1">
    <citation type="journal article" date="2008" name="Int. J. Syst. Evol. Microbiol.">
        <title>Amphritea japonica sp. nov. and Amphritea balenae sp. nov., isolated from the sediment adjacent to sperm whale carcasses off Kagoshima, Japan.</title>
        <authorList>
            <person name="Miyazaki M."/>
            <person name="Nogi Y."/>
            <person name="Fujiwara Y."/>
            <person name="Kawato M."/>
            <person name="Nagahama T."/>
            <person name="Kubokawa K."/>
            <person name="Horikoshi K."/>
        </authorList>
    </citation>
    <scope>NUCLEOTIDE SEQUENCE [LARGE SCALE GENOMIC DNA]</scope>
    <source>
        <strain evidence="3 4">ATCC BAA-1530</strain>
    </source>
</reference>
<dbReference type="PANTHER" id="PTHR30029:SF2">
    <property type="entry name" value="STAGE V SPORULATION PROTEIN R"/>
    <property type="match status" value="1"/>
</dbReference>
<feature type="domain" description="SpoVR protein-like N-terminal" evidence="1">
    <location>
        <begin position="12"/>
        <end position="429"/>
    </location>
</feature>
<dbReference type="Pfam" id="PF04293">
    <property type="entry name" value="SpoVR"/>
    <property type="match status" value="1"/>
</dbReference>
<dbReference type="NCBIfam" id="NF008737">
    <property type="entry name" value="PRK11767.1"/>
    <property type="match status" value="1"/>
</dbReference>
<dbReference type="RefSeq" id="WP_019623239.1">
    <property type="nucleotide sequence ID" value="NZ_AP014545.1"/>
</dbReference>
<dbReference type="Pfam" id="PF24755">
    <property type="entry name" value="SpoVR_C"/>
    <property type="match status" value="1"/>
</dbReference>
<gene>
    <name evidence="3" type="ORF">AMJAP_2757</name>
</gene>
<dbReference type="InterPro" id="IPR057008">
    <property type="entry name" value="SpoVR-like_C"/>
</dbReference>
<evidence type="ECO:0000313" key="3">
    <source>
        <dbReference type="EMBL" id="BBB27343.1"/>
    </source>
</evidence>
<proteinExistence type="predicted"/>
<keyword evidence="4" id="KW-1185">Reference proteome</keyword>
<feature type="domain" description="SpoVR-like C-terminal" evidence="2">
    <location>
        <begin position="432"/>
        <end position="484"/>
    </location>
</feature>
<evidence type="ECO:0000259" key="2">
    <source>
        <dbReference type="Pfam" id="PF24755"/>
    </source>
</evidence>
<dbReference type="Proteomes" id="UP000595663">
    <property type="component" value="Chromosome"/>
</dbReference>
<accession>A0A7R6PPW4</accession>
<organism evidence="3 4">
    <name type="scientific">Amphritea japonica ATCC BAA-1530</name>
    <dbReference type="NCBI Taxonomy" id="1278309"/>
    <lineage>
        <taxon>Bacteria</taxon>
        <taxon>Pseudomonadati</taxon>
        <taxon>Pseudomonadota</taxon>
        <taxon>Gammaproteobacteria</taxon>
        <taxon>Oceanospirillales</taxon>
        <taxon>Oceanospirillaceae</taxon>
        <taxon>Amphritea</taxon>
    </lineage>
</organism>
<protein>
    <submittedName>
        <fullName evidence="3">SpoVR family protein</fullName>
    </submittedName>
</protein>
<dbReference type="EMBL" id="AP014545">
    <property type="protein sequence ID" value="BBB27343.1"/>
    <property type="molecule type" value="Genomic_DNA"/>
</dbReference>